<gene>
    <name evidence="3" type="ORF">APLA_LOCUS12553</name>
    <name evidence="2" type="ORF">APLA_LOCUS4814</name>
</gene>
<dbReference type="EMBL" id="CADEBD010000288">
    <property type="protein sequence ID" value="CAB3230944.1"/>
    <property type="molecule type" value="Genomic_DNA"/>
</dbReference>
<sequence>MSIYIGGVRLACAGSDGLQTPQTVRLVAAAPAGARGPQRARGSAARRRDAARLSVETRDPPALAARVAARPPRALVTRRSPQFALPTIVNYIPMTDSHV</sequence>
<evidence type="ECO:0000313" key="2">
    <source>
        <dbReference type="EMBL" id="CAB3230944.1"/>
    </source>
</evidence>
<feature type="region of interest" description="Disordered" evidence="1">
    <location>
        <begin position="31"/>
        <end position="57"/>
    </location>
</feature>
<accession>A0A8S1AXE3</accession>
<name>A0A8S1AXE3_ARCPL</name>
<dbReference type="Proteomes" id="UP000494256">
    <property type="component" value="Unassembled WGS sequence"/>
</dbReference>
<comment type="caution">
    <text evidence="3">The sequence shown here is derived from an EMBL/GenBank/DDBJ whole genome shotgun (WGS) entry which is preliminary data.</text>
</comment>
<evidence type="ECO:0000313" key="5">
    <source>
        <dbReference type="Proteomes" id="UP000494256"/>
    </source>
</evidence>
<dbReference type="EMBL" id="CADEBC010000540">
    <property type="protein sequence ID" value="CAB3250123.1"/>
    <property type="molecule type" value="Genomic_DNA"/>
</dbReference>
<dbReference type="Proteomes" id="UP000494106">
    <property type="component" value="Unassembled WGS sequence"/>
</dbReference>
<organism evidence="3 4">
    <name type="scientific">Arctia plantaginis</name>
    <name type="common">Wood tiger moth</name>
    <name type="synonym">Phalaena plantaginis</name>
    <dbReference type="NCBI Taxonomy" id="874455"/>
    <lineage>
        <taxon>Eukaryota</taxon>
        <taxon>Metazoa</taxon>
        <taxon>Ecdysozoa</taxon>
        <taxon>Arthropoda</taxon>
        <taxon>Hexapoda</taxon>
        <taxon>Insecta</taxon>
        <taxon>Pterygota</taxon>
        <taxon>Neoptera</taxon>
        <taxon>Endopterygota</taxon>
        <taxon>Lepidoptera</taxon>
        <taxon>Glossata</taxon>
        <taxon>Ditrysia</taxon>
        <taxon>Noctuoidea</taxon>
        <taxon>Erebidae</taxon>
        <taxon>Arctiinae</taxon>
        <taxon>Arctia</taxon>
    </lineage>
</organism>
<proteinExistence type="predicted"/>
<dbReference type="AlphaFoldDB" id="A0A8S1AXE3"/>
<feature type="compositionally biased region" description="Basic and acidic residues" evidence="1">
    <location>
        <begin position="46"/>
        <end position="57"/>
    </location>
</feature>
<reference evidence="4 5" key="1">
    <citation type="submission" date="2020-04" db="EMBL/GenBank/DDBJ databases">
        <authorList>
            <person name="Wallbank WR R."/>
            <person name="Pardo Diaz C."/>
            <person name="Kozak K."/>
            <person name="Martin S."/>
            <person name="Jiggins C."/>
            <person name="Moest M."/>
            <person name="Warren A I."/>
            <person name="Byers J.R.P. K."/>
            <person name="Montejo-Kovacevich G."/>
            <person name="Yen C E."/>
        </authorList>
    </citation>
    <scope>NUCLEOTIDE SEQUENCE [LARGE SCALE GENOMIC DNA]</scope>
</reference>
<evidence type="ECO:0000313" key="3">
    <source>
        <dbReference type="EMBL" id="CAB3250123.1"/>
    </source>
</evidence>
<feature type="compositionally biased region" description="Low complexity" evidence="1">
    <location>
        <begin position="31"/>
        <end position="43"/>
    </location>
</feature>
<keyword evidence="4" id="KW-1185">Reference proteome</keyword>
<protein>
    <submittedName>
        <fullName evidence="3">Uncharacterized protein</fullName>
    </submittedName>
</protein>
<evidence type="ECO:0000256" key="1">
    <source>
        <dbReference type="SAM" id="MobiDB-lite"/>
    </source>
</evidence>
<evidence type="ECO:0000313" key="4">
    <source>
        <dbReference type="Proteomes" id="UP000494106"/>
    </source>
</evidence>